<proteinExistence type="predicted"/>
<evidence type="ECO:0000259" key="1">
    <source>
        <dbReference type="Pfam" id="PF04195"/>
    </source>
</evidence>
<organism evidence="2 3">
    <name type="scientific">Abeliophyllum distichum</name>
    <dbReference type="NCBI Taxonomy" id="126358"/>
    <lineage>
        <taxon>Eukaryota</taxon>
        <taxon>Viridiplantae</taxon>
        <taxon>Streptophyta</taxon>
        <taxon>Embryophyta</taxon>
        <taxon>Tracheophyta</taxon>
        <taxon>Spermatophyta</taxon>
        <taxon>Magnoliopsida</taxon>
        <taxon>eudicotyledons</taxon>
        <taxon>Gunneridae</taxon>
        <taxon>Pentapetalae</taxon>
        <taxon>asterids</taxon>
        <taxon>lamiids</taxon>
        <taxon>Lamiales</taxon>
        <taxon>Oleaceae</taxon>
        <taxon>Forsythieae</taxon>
        <taxon>Abeliophyllum</taxon>
    </lineage>
</organism>
<name>A0ABD1U048_9LAMI</name>
<evidence type="ECO:0000313" key="3">
    <source>
        <dbReference type="Proteomes" id="UP001604336"/>
    </source>
</evidence>
<reference evidence="3" key="1">
    <citation type="submission" date="2024-07" db="EMBL/GenBank/DDBJ databases">
        <title>Two chromosome-level genome assemblies of Korean endemic species Abeliophyllum distichum and Forsythia ovata (Oleaceae).</title>
        <authorList>
            <person name="Jang H."/>
        </authorList>
    </citation>
    <scope>NUCLEOTIDE SEQUENCE [LARGE SCALE GENOMIC DNA]</scope>
</reference>
<protein>
    <submittedName>
        <fullName evidence="2">Plus3 domain-containing protein</fullName>
    </submittedName>
</protein>
<dbReference type="Pfam" id="PF04195">
    <property type="entry name" value="Transposase_28"/>
    <property type="match status" value="1"/>
</dbReference>
<dbReference type="EMBL" id="JBFOLK010000004">
    <property type="protein sequence ID" value="KAL2518365.1"/>
    <property type="molecule type" value="Genomic_DNA"/>
</dbReference>
<sequence length="247" mass="28856">MRLSYDIFASVILRALGPEERANDPPKGFIVIYEPAMYQGLRLPMHHFFHEVLREWNLAPFQITPNGLGQMVASYLLWGVAEAGRNLTSREFESIYQPYRSAGWYNVTPRPSQKWRTTTDSSNKVHHWKERFIFVSGDWEFMPEDHLPYVFIPRRFRKLDYGKPPIPNGDQGELRSKWNKVRALSSDFRSLSNLLKDDNLLASHGLIGLKGFLRSASPVPPVERVLRLRLPHVRRPVRPKRSRIPRR</sequence>
<dbReference type="AlphaFoldDB" id="A0ABD1U048"/>
<dbReference type="Proteomes" id="UP001604336">
    <property type="component" value="Unassembled WGS sequence"/>
</dbReference>
<accession>A0ABD1U048</accession>
<feature type="domain" description="Transposase (putative) gypsy type" evidence="1">
    <location>
        <begin position="31"/>
        <end position="71"/>
    </location>
</feature>
<comment type="caution">
    <text evidence="2">The sequence shown here is derived from an EMBL/GenBank/DDBJ whole genome shotgun (WGS) entry which is preliminary data.</text>
</comment>
<keyword evidence="3" id="KW-1185">Reference proteome</keyword>
<dbReference type="InterPro" id="IPR007321">
    <property type="entry name" value="Transposase_28"/>
</dbReference>
<evidence type="ECO:0000313" key="2">
    <source>
        <dbReference type="EMBL" id="KAL2518365.1"/>
    </source>
</evidence>
<gene>
    <name evidence="2" type="ORF">Adt_14612</name>
</gene>